<dbReference type="AlphaFoldDB" id="A0A918B3L7"/>
<proteinExistence type="predicted"/>
<name>A0A918B3L7_9ACTN</name>
<comment type="caution">
    <text evidence="1">The sequence shown here is derived from an EMBL/GenBank/DDBJ whole genome shotgun (WGS) entry which is preliminary data.</text>
</comment>
<dbReference type="Proteomes" id="UP000654123">
    <property type="component" value="Unassembled WGS sequence"/>
</dbReference>
<organism evidence="1 2">
    <name type="scientific">Streptomyces roseolilacinus</name>
    <dbReference type="NCBI Taxonomy" id="66904"/>
    <lineage>
        <taxon>Bacteria</taxon>
        <taxon>Bacillati</taxon>
        <taxon>Actinomycetota</taxon>
        <taxon>Actinomycetes</taxon>
        <taxon>Kitasatosporales</taxon>
        <taxon>Streptomycetaceae</taxon>
        <taxon>Streptomyces</taxon>
    </lineage>
</organism>
<protein>
    <submittedName>
        <fullName evidence="1">Uncharacterized protein</fullName>
    </submittedName>
</protein>
<accession>A0A918B3L7</accession>
<evidence type="ECO:0000313" key="1">
    <source>
        <dbReference type="EMBL" id="GGQ08595.1"/>
    </source>
</evidence>
<evidence type="ECO:0000313" key="2">
    <source>
        <dbReference type="Proteomes" id="UP000654123"/>
    </source>
</evidence>
<gene>
    <name evidence="1" type="ORF">GCM10010249_28780</name>
</gene>
<keyword evidence="2" id="KW-1185">Reference proteome</keyword>
<dbReference type="EMBL" id="BMSV01000005">
    <property type="protein sequence ID" value="GGQ08595.1"/>
    <property type="molecule type" value="Genomic_DNA"/>
</dbReference>
<dbReference type="RefSeq" id="WP_229840405.1">
    <property type="nucleotide sequence ID" value="NZ_BMSV01000005.1"/>
</dbReference>
<sequence>MTAPTGRATGEAGEVTVHRCTVTVVRRGGWSWGPDPRGLVREVIDTLPEMLAAHFAEQLTGDGPDVEITEPVTVTVRAGGPGRPQAPAEVHFAPVPTAEAPGGAPPDAVPFGESFAEAADPWAVPAPAALFGELAERGELDALLALLPAETLGLYALALLGAGDAAAARLLTELTRRAGPGAPAGRLPAGAAGDGAAAPPGPLAAYAGPAGREEAARLVRSLTGPYDRTAGEPAPPRGGAAAARATGEVHVRSVLPFLLVGPLARIGYLDAVGPALAGAELAGELPLFAAALAYKALGATARGWRRGEHDGEAAAAFAGLEPPVPEEGLAAFAHAVRPALPVLDGVLALSVCRGHDPADPLLLGGTDDGLLLLDAQGVFPIAWASDTAALLPHWRACDRPPVLVCGGPLPPGCLRELASADVPFLTGVRPLRGDPLVRLPWRTPLWTGAARPLPDPRLAAGLPGHADRFAELVTALVTERRAVPLARDGALERTVTLAAALGLSTIAWTLWRDRETPDPLLALDRFADLEATVRFEPAAVRVRVPMGRRHADLLRGGLLADVPDVPWLGGRALTFSGG</sequence>
<reference evidence="1" key="2">
    <citation type="submission" date="2020-09" db="EMBL/GenBank/DDBJ databases">
        <authorList>
            <person name="Sun Q."/>
            <person name="Ohkuma M."/>
        </authorList>
    </citation>
    <scope>NUCLEOTIDE SEQUENCE</scope>
    <source>
        <strain evidence="1">JCM 4335</strain>
    </source>
</reference>
<reference evidence="1" key="1">
    <citation type="journal article" date="2014" name="Int. J. Syst. Evol. Microbiol.">
        <title>Complete genome sequence of Corynebacterium casei LMG S-19264T (=DSM 44701T), isolated from a smear-ripened cheese.</title>
        <authorList>
            <consortium name="US DOE Joint Genome Institute (JGI-PGF)"/>
            <person name="Walter F."/>
            <person name="Albersmeier A."/>
            <person name="Kalinowski J."/>
            <person name="Ruckert C."/>
        </authorList>
    </citation>
    <scope>NUCLEOTIDE SEQUENCE</scope>
    <source>
        <strain evidence="1">JCM 4335</strain>
    </source>
</reference>